<dbReference type="EMBL" id="QTTQ01000010">
    <property type="protein sequence ID" value="REE81984.1"/>
    <property type="molecule type" value="Genomic_DNA"/>
</dbReference>
<reference evidence="2 3" key="1">
    <citation type="submission" date="2018-08" db="EMBL/GenBank/DDBJ databases">
        <title>Genomic Encyclopedia of Type Strains, Phase III (KMG-III): the genomes of soil and plant-associated and newly described type strains.</title>
        <authorList>
            <person name="Whitman W."/>
        </authorList>
    </citation>
    <scope>NUCLEOTIDE SEQUENCE [LARGE SCALE GENOMIC DNA]</scope>
    <source>
        <strain evidence="2 3">325-5</strain>
    </source>
</reference>
<dbReference type="Pfam" id="PF00534">
    <property type="entry name" value="Glycos_transf_1"/>
    <property type="match status" value="1"/>
</dbReference>
<dbReference type="PANTHER" id="PTHR45947">
    <property type="entry name" value="SULFOQUINOVOSYL TRANSFERASE SQD2"/>
    <property type="match status" value="1"/>
</dbReference>
<protein>
    <submittedName>
        <fullName evidence="2">Colanic acid/amylovoran biosynthesis glycosyltransferase</fullName>
    </submittedName>
</protein>
<comment type="caution">
    <text evidence="2">The sequence shown here is derived from an EMBL/GenBank/DDBJ whole genome shotgun (WGS) entry which is preliminary data.</text>
</comment>
<dbReference type="PANTHER" id="PTHR45947:SF14">
    <property type="entry name" value="SLL1723 PROTEIN"/>
    <property type="match status" value="1"/>
</dbReference>
<dbReference type="OrthoDB" id="832722at2"/>
<gene>
    <name evidence="2" type="ORF">BX611_1527</name>
</gene>
<organism evidence="2 3">
    <name type="scientific">Lutibacter oceani</name>
    <dbReference type="NCBI Taxonomy" id="1853311"/>
    <lineage>
        <taxon>Bacteria</taxon>
        <taxon>Pseudomonadati</taxon>
        <taxon>Bacteroidota</taxon>
        <taxon>Flavobacteriia</taxon>
        <taxon>Flavobacteriales</taxon>
        <taxon>Flavobacteriaceae</taxon>
        <taxon>Lutibacter</taxon>
    </lineage>
</organism>
<accession>A0A3D9RWM2</accession>
<dbReference type="SUPFAM" id="SSF53756">
    <property type="entry name" value="UDP-Glycosyltransferase/glycogen phosphorylase"/>
    <property type="match status" value="1"/>
</dbReference>
<name>A0A3D9RWM2_9FLAO</name>
<feature type="domain" description="Glycosyl transferase family 1" evidence="1">
    <location>
        <begin position="212"/>
        <end position="369"/>
    </location>
</feature>
<dbReference type="RefSeq" id="WP_115879748.1">
    <property type="nucleotide sequence ID" value="NZ_QTTQ01000010.1"/>
</dbReference>
<evidence type="ECO:0000313" key="2">
    <source>
        <dbReference type="EMBL" id="REE81984.1"/>
    </source>
</evidence>
<dbReference type="Proteomes" id="UP000256429">
    <property type="component" value="Unassembled WGS sequence"/>
</dbReference>
<keyword evidence="3" id="KW-1185">Reference proteome</keyword>
<proteinExistence type="predicted"/>
<dbReference type="InterPro" id="IPR050194">
    <property type="entry name" value="Glycosyltransferase_grp1"/>
</dbReference>
<dbReference type="GO" id="GO:0016757">
    <property type="term" value="F:glycosyltransferase activity"/>
    <property type="evidence" value="ECO:0007669"/>
    <property type="project" value="InterPro"/>
</dbReference>
<sequence>MKIGLVLPKVPAYSETFFLNKIKGLQKNGHTVIVFANSTEKSNYIASKVKIAPTLSGNIIRVAFVSFFNLMYSFLFHFKVSIRLYKLERQDGLSFSQSIKNIIANAHILSESLDWLHFGFGTMVFNREHVAQAIGAKMAVSFRGFDIGIYPLKNPNCYLKLWGKVDKIHVISNDIKELVLKNGFKGKAEIIKITPAIDTSFFKNNEQSFTSLKNNFITIARLHWKKGLVDTLEALSLLKKEGVSFHYTIIGEGDAYERLKFAVHQLDIINEVTFTGKISPELVKDKLNNADLYLQYSIQEGFCNAVLEAQAMGLLCVVSDAEGLSENVLDGETGWVVSSSNPKYLANKIKEVINLNEIEKNRIIIRAKERIKREFNLQKQQQEFVDFYKIKD</sequence>
<evidence type="ECO:0000313" key="3">
    <source>
        <dbReference type="Proteomes" id="UP000256429"/>
    </source>
</evidence>
<dbReference type="CDD" id="cd03801">
    <property type="entry name" value="GT4_PimA-like"/>
    <property type="match status" value="1"/>
</dbReference>
<dbReference type="InterPro" id="IPR001296">
    <property type="entry name" value="Glyco_trans_1"/>
</dbReference>
<keyword evidence="2" id="KW-0808">Transferase</keyword>
<dbReference type="Gene3D" id="3.40.50.2000">
    <property type="entry name" value="Glycogen Phosphorylase B"/>
    <property type="match status" value="2"/>
</dbReference>
<evidence type="ECO:0000259" key="1">
    <source>
        <dbReference type="Pfam" id="PF00534"/>
    </source>
</evidence>
<dbReference type="AlphaFoldDB" id="A0A3D9RWM2"/>